<dbReference type="SMART" id="SM01189">
    <property type="entry name" value="ELM2"/>
    <property type="match status" value="1"/>
</dbReference>
<reference evidence="6" key="1">
    <citation type="submission" date="2021-12" db="EMBL/GenBank/DDBJ databases">
        <authorList>
            <person name="King R."/>
        </authorList>
    </citation>
    <scope>NUCLEOTIDE SEQUENCE</scope>
</reference>
<evidence type="ECO:0000259" key="5">
    <source>
        <dbReference type="PROSITE" id="PS51156"/>
    </source>
</evidence>
<feature type="region of interest" description="Disordered" evidence="4">
    <location>
        <begin position="76"/>
        <end position="95"/>
    </location>
</feature>
<dbReference type="GO" id="GO:0006357">
    <property type="term" value="P:regulation of transcription by RNA polymerase II"/>
    <property type="evidence" value="ECO:0007669"/>
    <property type="project" value="TreeGrafter"/>
</dbReference>
<evidence type="ECO:0000256" key="4">
    <source>
        <dbReference type="SAM" id="MobiDB-lite"/>
    </source>
</evidence>
<dbReference type="Pfam" id="PF01448">
    <property type="entry name" value="ELM2"/>
    <property type="match status" value="1"/>
</dbReference>
<dbReference type="SUPFAM" id="SSF57756">
    <property type="entry name" value="Retrovirus zinc finger-like domains"/>
    <property type="match status" value="1"/>
</dbReference>
<dbReference type="GO" id="GO:0000118">
    <property type="term" value="C:histone deacetylase complex"/>
    <property type="evidence" value="ECO:0007669"/>
    <property type="project" value="TreeGrafter"/>
</dbReference>
<dbReference type="InterPro" id="IPR051066">
    <property type="entry name" value="Trans_reg/Corepressor"/>
</dbReference>
<keyword evidence="3" id="KW-0539">Nucleus</keyword>
<protein>
    <recommendedName>
        <fullName evidence="5">ELM2 domain-containing protein</fullName>
    </recommendedName>
</protein>
<dbReference type="GO" id="GO:0003676">
    <property type="term" value="F:nucleic acid binding"/>
    <property type="evidence" value="ECO:0007669"/>
    <property type="project" value="InterPro"/>
</dbReference>
<dbReference type="GO" id="GO:0008270">
    <property type="term" value="F:zinc ion binding"/>
    <property type="evidence" value="ECO:0007669"/>
    <property type="project" value="InterPro"/>
</dbReference>
<dbReference type="OrthoDB" id="10064338at2759"/>
<keyword evidence="2" id="KW-0804">Transcription</keyword>
<dbReference type="InterPro" id="IPR000949">
    <property type="entry name" value="ELM2_dom"/>
</dbReference>
<keyword evidence="7" id="KW-1185">Reference proteome</keyword>
<feature type="domain" description="ELM2" evidence="5">
    <location>
        <begin position="128"/>
        <end position="209"/>
    </location>
</feature>
<gene>
    <name evidence="6" type="ORF">MELIAE_LOCUS11941</name>
</gene>
<dbReference type="PROSITE" id="PS51156">
    <property type="entry name" value="ELM2"/>
    <property type="match status" value="1"/>
</dbReference>
<dbReference type="InterPro" id="IPR036875">
    <property type="entry name" value="Znf_CCHC_sf"/>
</dbReference>
<evidence type="ECO:0000313" key="6">
    <source>
        <dbReference type="EMBL" id="CAH0562928.1"/>
    </source>
</evidence>
<accession>A0A9P0BGV6</accession>
<dbReference type="Gene3D" id="4.10.60.10">
    <property type="entry name" value="Zinc finger, CCHC-type"/>
    <property type="match status" value="1"/>
</dbReference>
<keyword evidence="1" id="KW-0805">Transcription regulation</keyword>
<dbReference type="GO" id="GO:0005667">
    <property type="term" value="C:transcription regulator complex"/>
    <property type="evidence" value="ECO:0007669"/>
    <property type="project" value="TreeGrafter"/>
</dbReference>
<dbReference type="EMBL" id="OV121139">
    <property type="protein sequence ID" value="CAH0562928.1"/>
    <property type="molecule type" value="Genomic_DNA"/>
</dbReference>
<evidence type="ECO:0000313" key="7">
    <source>
        <dbReference type="Proteomes" id="UP001154078"/>
    </source>
</evidence>
<sequence length="236" mass="26950">MRIKVEVLKRGDSVTQCYRCQKFGHGQDNCGAKPMCVKCGEDHQSFECQKAKTDVPTFANCRGEHTANSLTCRKNPNSVKRNNRNNNINSTTTPGISYAQAINNHQNSTSPNQQAGSNTTTDLSNFMTIVLMGNKYQAELPEFQKTQLSKNTEEKSSRVWLPTEDSIELDEYMDFAKTKHNYSEEQALTMAFFHRYDYEKAKQDLANYSPVLEEWTQEDKAVFRRGLKLYIGLICT</sequence>
<evidence type="ECO:0000256" key="3">
    <source>
        <dbReference type="ARBA" id="ARBA00023242"/>
    </source>
</evidence>
<proteinExistence type="predicted"/>
<dbReference type="Proteomes" id="UP001154078">
    <property type="component" value="Chromosome 8"/>
</dbReference>
<name>A0A9P0BGV6_BRAAE</name>
<dbReference type="GO" id="GO:0003714">
    <property type="term" value="F:transcription corepressor activity"/>
    <property type="evidence" value="ECO:0007669"/>
    <property type="project" value="TreeGrafter"/>
</dbReference>
<organism evidence="6 7">
    <name type="scientific">Brassicogethes aeneus</name>
    <name type="common">Rape pollen beetle</name>
    <name type="synonym">Meligethes aeneus</name>
    <dbReference type="NCBI Taxonomy" id="1431903"/>
    <lineage>
        <taxon>Eukaryota</taxon>
        <taxon>Metazoa</taxon>
        <taxon>Ecdysozoa</taxon>
        <taxon>Arthropoda</taxon>
        <taxon>Hexapoda</taxon>
        <taxon>Insecta</taxon>
        <taxon>Pterygota</taxon>
        <taxon>Neoptera</taxon>
        <taxon>Endopterygota</taxon>
        <taxon>Coleoptera</taxon>
        <taxon>Polyphaga</taxon>
        <taxon>Cucujiformia</taxon>
        <taxon>Nitidulidae</taxon>
        <taxon>Meligethinae</taxon>
        <taxon>Brassicogethes</taxon>
    </lineage>
</organism>
<evidence type="ECO:0000256" key="1">
    <source>
        <dbReference type="ARBA" id="ARBA00023015"/>
    </source>
</evidence>
<feature type="compositionally biased region" description="Low complexity" evidence="4">
    <location>
        <begin position="76"/>
        <end position="94"/>
    </location>
</feature>
<evidence type="ECO:0000256" key="2">
    <source>
        <dbReference type="ARBA" id="ARBA00023163"/>
    </source>
</evidence>
<dbReference type="PANTHER" id="PTHR16089">
    <property type="entry name" value="REST COREPRESSOR COREST PROTEIN-RELATED"/>
    <property type="match status" value="1"/>
</dbReference>
<dbReference type="AlphaFoldDB" id="A0A9P0BGV6"/>
<dbReference type="PANTHER" id="PTHR16089:SF28">
    <property type="entry name" value="REST COREPRESSOR"/>
    <property type="match status" value="1"/>
</dbReference>